<evidence type="ECO:0000256" key="4">
    <source>
        <dbReference type="ARBA" id="ARBA00010617"/>
    </source>
</evidence>
<protein>
    <submittedName>
        <fullName evidence="16">CSON013030 protein</fullName>
    </submittedName>
</protein>
<dbReference type="OMA" id="NEGFRND"/>
<evidence type="ECO:0000256" key="2">
    <source>
        <dbReference type="ARBA" id="ARBA00004174"/>
    </source>
</evidence>
<keyword evidence="5 13" id="KW-0349">Heme</keyword>
<reference evidence="16" key="1">
    <citation type="submission" date="2018-07" db="EMBL/GenBank/DDBJ databases">
        <authorList>
            <person name="Quirk P.G."/>
            <person name="Krulwich T.A."/>
        </authorList>
    </citation>
    <scope>NUCLEOTIDE SEQUENCE</scope>
</reference>
<dbReference type="InterPro" id="IPR017972">
    <property type="entry name" value="Cyt_P450_CS"/>
</dbReference>
<dbReference type="PANTHER" id="PTHR24292">
    <property type="entry name" value="CYTOCHROME P450"/>
    <property type="match status" value="1"/>
</dbReference>
<evidence type="ECO:0000256" key="1">
    <source>
        <dbReference type="ARBA" id="ARBA00001971"/>
    </source>
</evidence>
<keyword evidence="10 13" id="KW-0408">Iron</keyword>
<dbReference type="GO" id="GO:0005506">
    <property type="term" value="F:iron ion binding"/>
    <property type="evidence" value="ECO:0007669"/>
    <property type="project" value="InterPro"/>
</dbReference>
<dbReference type="PRINTS" id="PR00385">
    <property type="entry name" value="P450"/>
</dbReference>
<dbReference type="PRINTS" id="PR00463">
    <property type="entry name" value="EP450I"/>
</dbReference>
<gene>
    <name evidence="16" type="primary">CSON013030</name>
</gene>
<keyword evidence="6 13" id="KW-0479">Metal-binding</keyword>
<evidence type="ECO:0000256" key="5">
    <source>
        <dbReference type="ARBA" id="ARBA00022617"/>
    </source>
</evidence>
<evidence type="ECO:0000313" key="16">
    <source>
        <dbReference type="EMBL" id="SSX26022.1"/>
    </source>
</evidence>
<evidence type="ECO:0000256" key="9">
    <source>
        <dbReference type="ARBA" id="ARBA00023002"/>
    </source>
</evidence>
<dbReference type="FunFam" id="1.10.630.10:FF:000042">
    <property type="entry name" value="Cytochrome P450"/>
    <property type="match status" value="1"/>
</dbReference>
<evidence type="ECO:0000256" key="3">
    <source>
        <dbReference type="ARBA" id="ARBA00004406"/>
    </source>
</evidence>
<keyword evidence="8" id="KW-0492">Microsome</keyword>
<dbReference type="Pfam" id="PF00067">
    <property type="entry name" value="p450"/>
    <property type="match status" value="1"/>
</dbReference>
<feature type="transmembrane region" description="Helical" evidence="15">
    <location>
        <begin position="6"/>
        <end position="22"/>
    </location>
</feature>
<dbReference type="InterPro" id="IPR050476">
    <property type="entry name" value="Insect_CytP450_Detox"/>
</dbReference>
<comment type="similarity">
    <text evidence="4 14">Belongs to the cytochrome P450 family.</text>
</comment>
<feature type="binding site" description="axial binding residue" evidence="13">
    <location>
        <position position="450"/>
    </location>
    <ligand>
        <name>heme</name>
        <dbReference type="ChEBI" id="CHEBI:30413"/>
    </ligand>
    <ligandPart>
        <name>Fe</name>
        <dbReference type="ChEBI" id="CHEBI:18248"/>
    </ligandPart>
</feature>
<keyword evidence="7" id="KW-0256">Endoplasmic reticulum</keyword>
<dbReference type="GO" id="GO:0016705">
    <property type="term" value="F:oxidoreductase activity, acting on paired donors, with incorporation or reduction of molecular oxygen"/>
    <property type="evidence" value="ECO:0007669"/>
    <property type="project" value="InterPro"/>
</dbReference>
<dbReference type="InterPro" id="IPR036396">
    <property type="entry name" value="Cyt_P450_sf"/>
</dbReference>
<keyword evidence="11 14" id="KW-0503">Monooxygenase</keyword>
<dbReference type="SUPFAM" id="SSF48264">
    <property type="entry name" value="Cytochrome P450"/>
    <property type="match status" value="1"/>
</dbReference>
<evidence type="ECO:0000256" key="14">
    <source>
        <dbReference type="RuleBase" id="RU000461"/>
    </source>
</evidence>
<dbReference type="EMBL" id="UFQT01000641">
    <property type="protein sequence ID" value="SSX26022.1"/>
    <property type="molecule type" value="Genomic_DNA"/>
</dbReference>
<dbReference type="VEuPathDB" id="VectorBase:CSON013030"/>
<keyword evidence="15" id="KW-0812">Transmembrane</keyword>
<keyword evidence="9 14" id="KW-0560">Oxidoreductase</keyword>
<dbReference type="GO" id="GO:0020037">
    <property type="term" value="F:heme binding"/>
    <property type="evidence" value="ECO:0007669"/>
    <property type="project" value="InterPro"/>
</dbReference>
<name>A0A336M6U8_CULSO</name>
<dbReference type="PANTHER" id="PTHR24292:SF45">
    <property type="entry name" value="CYTOCHROME P450 6G1-RELATED"/>
    <property type="match status" value="1"/>
</dbReference>
<dbReference type="GO" id="GO:0004497">
    <property type="term" value="F:monooxygenase activity"/>
    <property type="evidence" value="ECO:0007669"/>
    <property type="project" value="UniProtKB-KW"/>
</dbReference>
<dbReference type="Gene3D" id="1.10.630.10">
    <property type="entry name" value="Cytochrome P450"/>
    <property type="match status" value="1"/>
</dbReference>
<evidence type="ECO:0000256" key="8">
    <source>
        <dbReference type="ARBA" id="ARBA00022848"/>
    </source>
</evidence>
<comment type="cofactor">
    <cofactor evidence="1 13">
        <name>heme</name>
        <dbReference type="ChEBI" id="CHEBI:30413"/>
    </cofactor>
</comment>
<evidence type="ECO:0000256" key="10">
    <source>
        <dbReference type="ARBA" id="ARBA00023004"/>
    </source>
</evidence>
<sequence>MIIENIFSFLLIFISLILYWGYRCKTFWHRNNIPYVDGPIFLGNFFKTMFLKQHLSVTFDYLYNHEIAKNEPFIGVNIFYKPIILLRDPDLINRIFIKDFNCFYERHTSGNPKSDPIGANNLFQVRNPKWRLLRNKLSPVFTKSKMRKMFYMVEKVGNDLNQRVKHLVNEKEKSKLDVKEISGYFTTDVISIIAFGTYANSIKDPQNSEFLKAAKKSFMHSTWSKLAFNCIFFLPEVMSLLKLKTFDPKFESFLRRLLKTVMNERQKNEGFRNDFVDVLLKIQQLEEGNPDSIFTEDVLLAQAAVFVAAGFETSSSTIAFALYEIARNKNIQERIRKEISSILVNHENVVPFEAINSEMPFLHAVVSETLRLYPILGVLDRKCVVPEGYSLEPYSSFRIPYGMAVYVPVAPIHYNSEYYPDPKIFDPNRFLEKKMHSDTFLGFGLGPRNCIGERFAWIQVKMAIISLLKSFKIELCVNTHAPLQLDESCILSVPKDGIQIKFISDELSIL</sequence>
<dbReference type="AlphaFoldDB" id="A0A336M6U8"/>
<evidence type="ECO:0000256" key="7">
    <source>
        <dbReference type="ARBA" id="ARBA00022824"/>
    </source>
</evidence>
<keyword evidence="12 15" id="KW-0472">Membrane</keyword>
<organism evidence="16">
    <name type="scientific">Culicoides sonorensis</name>
    <name type="common">Biting midge</name>
    <dbReference type="NCBI Taxonomy" id="179676"/>
    <lineage>
        <taxon>Eukaryota</taxon>
        <taxon>Metazoa</taxon>
        <taxon>Ecdysozoa</taxon>
        <taxon>Arthropoda</taxon>
        <taxon>Hexapoda</taxon>
        <taxon>Insecta</taxon>
        <taxon>Pterygota</taxon>
        <taxon>Neoptera</taxon>
        <taxon>Endopterygota</taxon>
        <taxon>Diptera</taxon>
        <taxon>Nematocera</taxon>
        <taxon>Chironomoidea</taxon>
        <taxon>Ceratopogonidae</taxon>
        <taxon>Ceratopogoninae</taxon>
        <taxon>Culicoides</taxon>
        <taxon>Monoculicoides</taxon>
    </lineage>
</organism>
<dbReference type="InterPro" id="IPR001128">
    <property type="entry name" value="Cyt_P450"/>
</dbReference>
<dbReference type="PROSITE" id="PS00086">
    <property type="entry name" value="CYTOCHROME_P450"/>
    <property type="match status" value="1"/>
</dbReference>
<dbReference type="CDD" id="cd11056">
    <property type="entry name" value="CYP6-like"/>
    <property type="match status" value="1"/>
</dbReference>
<keyword evidence="15" id="KW-1133">Transmembrane helix</keyword>
<proteinExistence type="inferred from homology"/>
<evidence type="ECO:0000256" key="12">
    <source>
        <dbReference type="ARBA" id="ARBA00023136"/>
    </source>
</evidence>
<dbReference type="InterPro" id="IPR002401">
    <property type="entry name" value="Cyt_P450_E_grp-I"/>
</dbReference>
<evidence type="ECO:0000256" key="15">
    <source>
        <dbReference type="SAM" id="Phobius"/>
    </source>
</evidence>
<evidence type="ECO:0000256" key="13">
    <source>
        <dbReference type="PIRSR" id="PIRSR602401-1"/>
    </source>
</evidence>
<evidence type="ECO:0000256" key="6">
    <source>
        <dbReference type="ARBA" id="ARBA00022723"/>
    </source>
</evidence>
<evidence type="ECO:0000256" key="11">
    <source>
        <dbReference type="ARBA" id="ARBA00023033"/>
    </source>
</evidence>
<dbReference type="GO" id="GO:0005789">
    <property type="term" value="C:endoplasmic reticulum membrane"/>
    <property type="evidence" value="ECO:0007669"/>
    <property type="project" value="UniProtKB-SubCell"/>
</dbReference>
<comment type="subcellular location">
    <subcellularLocation>
        <location evidence="3">Endoplasmic reticulum membrane</location>
        <topology evidence="3">Peripheral membrane protein</topology>
    </subcellularLocation>
    <subcellularLocation>
        <location evidence="2">Microsome membrane</location>
        <topology evidence="2">Peripheral membrane protein</topology>
    </subcellularLocation>
</comment>
<accession>A0A336M6U8</accession>